<keyword evidence="3" id="KW-1003">Cell membrane</keyword>
<comment type="subcellular location">
    <subcellularLocation>
        <location evidence="1">Cell inner membrane</location>
        <topology evidence="1">Single-pass type II membrane protein</topology>
        <orientation evidence="1">Periplasmic side</orientation>
    </subcellularLocation>
</comment>
<evidence type="ECO:0000256" key="4">
    <source>
        <dbReference type="ARBA" id="ARBA00022519"/>
    </source>
</evidence>
<evidence type="ECO:0000256" key="7">
    <source>
        <dbReference type="ARBA" id="ARBA00023136"/>
    </source>
</evidence>
<keyword evidence="6 14" id="KW-1133">Transmembrane helix</keyword>
<comment type="similarity">
    <text evidence="11">Belongs to the PpiD chaperone family.</text>
</comment>
<evidence type="ECO:0000256" key="6">
    <source>
        <dbReference type="ARBA" id="ARBA00022989"/>
    </source>
</evidence>
<sequence>MLSRLRHLFIDSWFGRILVALIFIVFVGWGVSDIFMNVWNNGLNGDPNVVAKVGDRKISVMELDNLSQKQIYQEAMKEGYSDISQIPPIVKNMTINQTLQQLILQNILINNAHSLGLNVPDTVIRDTIWNMPEYQTDGKFDREKFNLQLKAANISEKYFLSMVRDQISIQNMIDPIVSGFKVSDSFVQPYYQFLNQTRKLSFVSVPYSHFHSGETPKEEILKRYYDNHLWEFKIPEYRRVKIVILSPDTIAKSLEIDDKSLHQAYEYKKKQFVHSEARSFQVLTFNQQSQAQTASVYWRHQNNWEKIQEYAHNNQGTALEMTGLEKTAIPLPELGNEVFNANPETVTEPFKTTLGWSVVKVTRILPSKIVSFEQAKSQLKAEIANEQAKQELGSRVSKLQNILAEGSSLDKITSDIGADAVEGTINEQGLTLNGEQAPIPASGKFRQNMLTKIFSTAKNTYPSVMDGGNNSYYAFLIEDILPAHEESYDKAKNKVIKAWQNADIYHQANIAATDIYKAVFVQKKKLEEVKSGFPLQLSQGFTRQKPAQNLSPVLQNAAFSMKFGDVTMIESNDGFVVASLNLIETPQSKNDQDNYQILKDKLAQSLQNDIEASYAISLEQSSKPTINKKALDALIDQLSH</sequence>
<evidence type="ECO:0000256" key="3">
    <source>
        <dbReference type="ARBA" id="ARBA00022475"/>
    </source>
</evidence>
<evidence type="ECO:0000256" key="14">
    <source>
        <dbReference type="SAM" id="Phobius"/>
    </source>
</evidence>
<evidence type="ECO:0000259" key="15">
    <source>
        <dbReference type="Pfam" id="PF13145"/>
    </source>
</evidence>
<evidence type="ECO:0000313" key="17">
    <source>
        <dbReference type="Proteomes" id="UP000247565"/>
    </source>
</evidence>
<keyword evidence="4" id="KW-0997">Cell inner membrane</keyword>
<evidence type="ECO:0000256" key="8">
    <source>
        <dbReference type="ARBA" id="ARBA00023186"/>
    </source>
</evidence>
<dbReference type="Pfam" id="PF13145">
    <property type="entry name" value="Rotamase_2"/>
    <property type="match status" value="1"/>
</dbReference>
<evidence type="ECO:0000256" key="11">
    <source>
        <dbReference type="ARBA" id="ARBA00038408"/>
    </source>
</evidence>
<evidence type="ECO:0000256" key="12">
    <source>
        <dbReference type="ARBA" id="ARBA00040743"/>
    </source>
</evidence>
<dbReference type="InterPro" id="IPR027304">
    <property type="entry name" value="Trigger_fact/SurA_dom_sf"/>
</dbReference>
<evidence type="ECO:0000256" key="5">
    <source>
        <dbReference type="ARBA" id="ARBA00022692"/>
    </source>
</evidence>
<dbReference type="SUPFAM" id="SSF109998">
    <property type="entry name" value="Triger factor/SurA peptide-binding domain-like"/>
    <property type="match status" value="1"/>
</dbReference>
<keyword evidence="8" id="KW-0143">Chaperone</keyword>
<dbReference type="GO" id="GO:0005886">
    <property type="term" value="C:plasma membrane"/>
    <property type="evidence" value="ECO:0007669"/>
    <property type="project" value="UniProtKB-SubCell"/>
</dbReference>
<dbReference type="Gene3D" id="1.10.4030.10">
    <property type="entry name" value="Porin chaperone SurA, peptide-binding domain"/>
    <property type="match status" value="1"/>
</dbReference>
<dbReference type="RefSeq" id="WP_110438024.1">
    <property type="nucleotide sequence ID" value="NZ_CP046393.1"/>
</dbReference>
<accession>A0A318N728</accession>
<keyword evidence="17" id="KW-1185">Reference proteome</keyword>
<dbReference type="EMBL" id="QGLT01000001">
    <property type="protein sequence ID" value="PXZ01504.1"/>
    <property type="molecule type" value="Genomic_DNA"/>
</dbReference>
<dbReference type="GO" id="GO:0003755">
    <property type="term" value="F:peptidyl-prolyl cis-trans isomerase activity"/>
    <property type="evidence" value="ECO:0007669"/>
    <property type="project" value="InterPro"/>
</dbReference>
<keyword evidence="5 14" id="KW-0812">Transmembrane</keyword>
<comment type="caution">
    <text evidence="16">The sequence shown here is derived from an EMBL/GenBank/DDBJ whole genome shotgun (WGS) entry which is preliminary data.</text>
</comment>
<evidence type="ECO:0000256" key="13">
    <source>
        <dbReference type="ARBA" id="ARBA00042775"/>
    </source>
</evidence>
<dbReference type="PANTHER" id="PTHR47529:SF1">
    <property type="entry name" value="PERIPLASMIC CHAPERONE PPID"/>
    <property type="match status" value="1"/>
</dbReference>
<evidence type="ECO:0000256" key="2">
    <source>
        <dbReference type="ARBA" id="ARBA00018370"/>
    </source>
</evidence>
<evidence type="ECO:0000313" key="16">
    <source>
        <dbReference type="EMBL" id="PXZ01504.1"/>
    </source>
</evidence>
<keyword evidence="7 14" id="KW-0472">Membrane</keyword>
<proteinExistence type="inferred from homology"/>
<evidence type="ECO:0000256" key="9">
    <source>
        <dbReference type="ARBA" id="ARBA00030642"/>
    </source>
</evidence>
<evidence type="ECO:0000256" key="10">
    <source>
        <dbReference type="ARBA" id="ARBA00031484"/>
    </source>
</evidence>
<dbReference type="OrthoDB" id="9768393at2"/>
<organism evidence="16 17">
    <name type="scientific">Commensalibacter melissae</name>
    <dbReference type="NCBI Taxonomy" id="2070537"/>
    <lineage>
        <taxon>Bacteria</taxon>
        <taxon>Pseudomonadati</taxon>
        <taxon>Pseudomonadota</taxon>
        <taxon>Alphaproteobacteria</taxon>
        <taxon>Acetobacterales</taxon>
        <taxon>Acetobacteraceae</taxon>
    </lineage>
</organism>
<name>A0A318N728_9PROT</name>
<dbReference type="Gene3D" id="3.10.50.40">
    <property type="match status" value="1"/>
</dbReference>
<evidence type="ECO:0000256" key="1">
    <source>
        <dbReference type="ARBA" id="ARBA00004382"/>
    </source>
</evidence>
<protein>
    <recommendedName>
        <fullName evidence="2">Parvulin-like PPIase</fullName>
    </recommendedName>
    <alternativeName>
        <fullName evidence="9">Peptidyl-prolyl cis-trans isomerase plp</fullName>
    </alternativeName>
    <alternativeName>
        <fullName evidence="12">Periplasmic chaperone PpiD</fullName>
    </alternativeName>
    <alternativeName>
        <fullName evidence="13">Periplasmic folding chaperone</fullName>
    </alternativeName>
    <alternativeName>
        <fullName evidence="10">Rotamase plp</fullName>
    </alternativeName>
</protein>
<dbReference type="InterPro" id="IPR046357">
    <property type="entry name" value="PPIase_dom_sf"/>
</dbReference>
<dbReference type="PANTHER" id="PTHR47529">
    <property type="entry name" value="PEPTIDYL-PROLYL CIS-TRANS ISOMERASE D"/>
    <property type="match status" value="1"/>
</dbReference>
<feature type="transmembrane region" description="Helical" evidence="14">
    <location>
        <begin position="12"/>
        <end position="31"/>
    </location>
</feature>
<gene>
    <name evidence="16" type="ORF">DK869_00375</name>
</gene>
<dbReference type="AlphaFoldDB" id="A0A318N728"/>
<dbReference type="InterPro" id="IPR052029">
    <property type="entry name" value="PpiD_chaperone"/>
</dbReference>
<dbReference type="InterPro" id="IPR000297">
    <property type="entry name" value="PPIase_PpiC"/>
</dbReference>
<reference evidence="16 17" key="1">
    <citation type="submission" date="2018-05" db="EMBL/GenBank/DDBJ databases">
        <title>Reference genomes for bee gut microbiota database.</title>
        <authorList>
            <person name="Ellegaard K.M."/>
        </authorList>
    </citation>
    <scope>NUCLEOTIDE SEQUENCE [LARGE SCALE GENOMIC DNA]</scope>
    <source>
        <strain evidence="16 17">ESL0284</strain>
    </source>
</reference>
<feature type="domain" description="PpiC" evidence="15">
    <location>
        <begin position="256"/>
        <end position="376"/>
    </location>
</feature>
<dbReference type="Pfam" id="PF13624">
    <property type="entry name" value="SurA_N_3"/>
    <property type="match status" value="1"/>
</dbReference>
<dbReference type="Proteomes" id="UP000247565">
    <property type="component" value="Unassembled WGS sequence"/>
</dbReference>